<keyword evidence="4 5" id="KW-0472">Membrane</keyword>
<keyword evidence="8" id="KW-1185">Reference proteome</keyword>
<reference evidence="7 8" key="1">
    <citation type="submission" date="2023-09" db="EMBL/GenBank/DDBJ databases">
        <title>Nesidiocoris tenuis whole genome shotgun sequence.</title>
        <authorList>
            <person name="Shibata T."/>
            <person name="Shimoda M."/>
            <person name="Kobayashi T."/>
            <person name="Uehara T."/>
        </authorList>
    </citation>
    <scope>NUCLEOTIDE SEQUENCE [LARGE SCALE GENOMIC DNA]</scope>
    <source>
        <strain evidence="7 8">Japan</strain>
    </source>
</reference>
<evidence type="ECO:0000256" key="2">
    <source>
        <dbReference type="ARBA" id="ARBA00022692"/>
    </source>
</evidence>
<dbReference type="InterPro" id="IPR011547">
    <property type="entry name" value="SLC26A/SulP_dom"/>
</dbReference>
<evidence type="ECO:0000256" key="5">
    <source>
        <dbReference type="SAM" id="Phobius"/>
    </source>
</evidence>
<evidence type="ECO:0000256" key="3">
    <source>
        <dbReference type="ARBA" id="ARBA00022989"/>
    </source>
</evidence>
<dbReference type="PANTHER" id="PTHR11814">
    <property type="entry name" value="SULFATE TRANSPORTER"/>
    <property type="match status" value="1"/>
</dbReference>
<evidence type="ECO:0000313" key="8">
    <source>
        <dbReference type="Proteomes" id="UP001307889"/>
    </source>
</evidence>
<feature type="domain" description="SLC26A/SulP transporter" evidence="6">
    <location>
        <begin position="32"/>
        <end position="423"/>
    </location>
</feature>
<evidence type="ECO:0000256" key="4">
    <source>
        <dbReference type="ARBA" id="ARBA00023136"/>
    </source>
</evidence>
<dbReference type="Pfam" id="PF00916">
    <property type="entry name" value="Sulfate_transp"/>
    <property type="match status" value="1"/>
</dbReference>
<dbReference type="Proteomes" id="UP001307889">
    <property type="component" value="Chromosome 14"/>
</dbReference>
<dbReference type="InterPro" id="IPR001902">
    <property type="entry name" value="SLC26A/SulP_fam"/>
</dbReference>
<protein>
    <submittedName>
        <fullName evidence="7">Sodium-independent sulfate anion</fullName>
    </submittedName>
</protein>
<comment type="subcellular location">
    <subcellularLocation>
        <location evidence="1">Membrane</location>
        <topology evidence="1">Multi-pass membrane protein</topology>
    </subcellularLocation>
</comment>
<feature type="transmembrane region" description="Helical" evidence="5">
    <location>
        <begin position="417"/>
        <end position="450"/>
    </location>
</feature>
<keyword evidence="3 5" id="KW-1133">Transmembrane helix</keyword>
<organism evidence="7 8">
    <name type="scientific">Nesidiocoris tenuis</name>
    <dbReference type="NCBI Taxonomy" id="355587"/>
    <lineage>
        <taxon>Eukaryota</taxon>
        <taxon>Metazoa</taxon>
        <taxon>Ecdysozoa</taxon>
        <taxon>Arthropoda</taxon>
        <taxon>Hexapoda</taxon>
        <taxon>Insecta</taxon>
        <taxon>Pterygota</taxon>
        <taxon>Neoptera</taxon>
        <taxon>Paraneoptera</taxon>
        <taxon>Hemiptera</taxon>
        <taxon>Heteroptera</taxon>
        <taxon>Panheteroptera</taxon>
        <taxon>Cimicomorpha</taxon>
        <taxon>Miridae</taxon>
        <taxon>Dicyphina</taxon>
        <taxon>Nesidiocoris</taxon>
    </lineage>
</organism>
<feature type="transmembrane region" description="Helical" evidence="5">
    <location>
        <begin position="362"/>
        <end position="382"/>
    </location>
</feature>
<feature type="transmembrane region" description="Helical" evidence="5">
    <location>
        <begin position="324"/>
        <end position="342"/>
    </location>
</feature>
<evidence type="ECO:0000259" key="6">
    <source>
        <dbReference type="Pfam" id="PF00916"/>
    </source>
</evidence>
<dbReference type="InterPro" id="IPR036513">
    <property type="entry name" value="STAS_dom_sf"/>
</dbReference>
<gene>
    <name evidence="7" type="ORF">NTJ_15048</name>
</gene>
<dbReference type="CDD" id="cd07042">
    <property type="entry name" value="STAS_SulP_like_sulfate_transporter"/>
    <property type="match status" value="1"/>
</dbReference>
<evidence type="ECO:0000313" key="7">
    <source>
        <dbReference type="EMBL" id="BET02230.1"/>
    </source>
</evidence>
<evidence type="ECO:0000256" key="1">
    <source>
        <dbReference type="ARBA" id="ARBA00004141"/>
    </source>
</evidence>
<dbReference type="Gene3D" id="3.30.750.24">
    <property type="entry name" value="STAS domain"/>
    <property type="match status" value="1"/>
</dbReference>
<feature type="transmembrane region" description="Helical" evidence="5">
    <location>
        <begin position="223"/>
        <end position="245"/>
    </location>
</feature>
<dbReference type="EMBL" id="AP028922">
    <property type="protein sequence ID" value="BET02230.1"/>
    <property type="molecule type" value="Genomic_DNA"/>
</dbReference>
<keyword evidence="2 5" id="KW-0812">Transmembrane</keyword>
<proteinExistence type="predicted"/>
<accession>A0ABN7BEF1</accession>
<feature type="transmembrane region" description="Helical" evidence="5">
    <location>
        <begin position="64"/>
        <end position="84"/>
    </location>
</feature>
<name>A0ABN7BEF1_9HEMI</name>
<feature type="transmembrane region" description="Helical" evidence="5">
    <location>
        <begin position="387"/>
        <end position="405"/>
    </location>
</feature>
<feature type="transmembrane region" description="Helical" evidence="5">
    <location>
        <begin position="105"/>
        <end position="125"/>
    </location>
</feature>
<feature type="transmembrane region" description="Helical" evidence="5">
    <location>
        <begin position="290"/>
        <end position="312"/>
    </location>
</feature>
<sequence length="629" mass="67946">MTKSEGKLRRLIRKRVPMLSWLPSYNADTAVADLIAGVTVGLTVMPQALAYAALAGLQPQYGLYSSFVGCFVYTIFGSCKDITIGPTALMSLMTNQQVLGRNPDYAILLCFLTGIVLIIMALMRLGVLVEFISQPVTVGFTTATSVIIIASQLKGLLGLSYGSGNFLSTLRAFFDNVHDTQWPDTVLGFSCIAVLLFLRKVKDLHVVDPLKSTKNERIVAKSLWLLSTSRNALVVILCSCLALVLENNYGYAPFKITGTVRSGIPPVQMPPFSTVLQNRTVHFGEMVSDLGSSIILVPVIAVLGNVAIAKAFAGGEPVDATQELLTLAGCNLFGAFVSSMPVTGSFSRSAVNHASGVKTTMGGVFTGILLLLALGVLTPYFYYIPKAALAAVIICAVIFMIEYEVIKPMWRASKRDILPMLVTFVVCLISGVEIGILVGVGVNIALLLIYSARPKIVTTHFQCEGGVDYIVIKPNSSIYFPGVEYLRSIVITAGKSKLPVVLDCTLFENTDFTTAKGISSLINDFKKKHQPLFFYNVQSSLASVLEPICSKNFMYYSDVEDLKQALNVAIKSGEDGDEVFRVTTEMRDVTLFHRGAHAPNGGEPPTDNAEPLLAHQKKAAIVSTTLTSS</sequence>